<keyword evidence="1" id="KW-0812">Transmembrane</keyword>
<organism evidence="2 3">
    <name type="scientific">Mesobacillus zeae</name>
    <dbReference type="NCBI Taxonomy" id="1917180"/>
    <lineage>
        <taxon>Bacteria</taxon>
        <taxon>Bacillati</taxon>
        <taxon>Bacillota</taxon>
        <taxon>Bacilli</taxon>
        <taxon>Bacillales</taxon>
        <taxon>Bacillaceae</taxon>
        <taxon>Mesobacillus</taxon>
    </lineage>
</organism>
<feature type="transmembrane region" description="Helical" evidence="1">
    <location>
        <begin position="56"/>
        <end position="78"/>
    </location>
</feature>
<protein>
    <submittedName>
        <fullName evidence="2">Uncharacterized protein</fullName>
    </submittedName>
</protein>
<feature type="transmembrane region" description="Helical" evidence="1">
    <location>
        <begin position="30"/>
        <end position="49"/>
    </location>
</feature>
<sequence length="83" mass="9452">MKRFILILMLLINVIYIASYLINFDSFTLNKLWIVFFLISLCLSILFMFRSKKQSVLSIAAIVASISSLGAYGFQYVISNLMG</sequence>
<gene>
    <name evidence="2" type="ORF">D1970_10585</name>
</gene>
<evidence type="ECO:0000313" key="3">
    <source>
        <dbReference type="Proteomes" id="UP000265816"/>
    </source>
</evidence>
<keyword evidence="1" id="KW-0472">Membrane</keyword>
<feature type="transmembrane region" description="Helical" evidence="1">
    <location>
        <begin position="5"/>
        <end position="24"/>
    </location>
</feature>
<name>A0A398BBE1_9BACI</name>
<dbReference type="EMBL" id="QWVT01000017">
    <property type="protein sequence ID" value="RID85006.1"/>
    <property type="molecule type" value="Genomic_DNA"/>
</dbReference>
<keyword evidence="3" id="KW-1185">Reference proteome</keyword>
<dbReference type="Proteomes" id="UP000265816">
    <property type="component" value="Unassembled WGS sequence"/>
</dbReference>
<accession>A0A398BBE1</accession>
<comment type="caution">
    <text evidence="2">The sequence shown here is derived from an EMBL/GenBank/DDBJ whole genome shotgun (WGS) entry which is preliminary data.</text>
</comment>
<dbReference type="AlphaFoldDB" id="A0A398BBE1"/>
<proteinExistence type="predicted"/>
<reference evidence="2 3" key="1">
    <citation type="submission" date="2018-08" db="EMBL/GenBank/DDBJ databases">
        <title>Bacillus jemisoniae sp. nov., Bacillus chryseoplanitiae sp. nov., Bacillus resnikiae sp. nov., and Bacillus frankliniae sp. nov., isolated from Viking spacecraft and associated surfaces.</title>
        <authorList>
            <person name="Seuylemezian A."/>
            <person name="Vaishampayan P."/>
        </authorList>
    </citation>
    <scope>NUCLEOTIDE SEQUENCE [LARGE SCALE GENOMIC DNA]</scope>
    <source>
        <strain evidence="2 3">JJ-247</strain>
    </source>
</reference>
<evidence type="ECO:0000256" key="1">
    <source>
        <dbReference type="SAM" id="Phobius"/>
    </source>
</evidence>
<keyword evidence="1" id="KW-1133">Transmembrane helix</keyword>
<evidence type="ECO:0000313" key="2">
    <source>
        <dbReference type="EMBL" id="RID85006.1"/>
    </source>
</evidence>